<feature type="domain" description="DUF6894" evidence="1">
    <location>
        <begin position="4"/>
        <end position="69"/>
    </location>
</feature>
<sequence length="82" mass="8945">MAKFYFNISDNEGFSAGDAPFEYPTLTAAIDQAKSVLAEMAIDGIPEGNGRRLSVEVANDRRQPVVRFTIVLMVDYSPSDSA</sequence>
<reference evidence="3" key="2">
    <citation type="journal article" date="2023" name="MicrobiologyOpen">
        <title>Genomics of the tumorigenes clade of the family Rhizobiaceae and description of Rhizobium rhododendri sp. nov.</title>
        <authorList>
            <person name="Kuzmanovic N."/>
            <person name="diCenzo G.C."/>
            <person name="Bunk B."/>
            <person name="Sproeer C."/>
            <person name="Fruehling A."/>
            <person name="Neumann-Schaal M."/>
            <person name="Overmann J."/>
            <person name="Smalla K."/>
        </authorList>
    </citation>
    <scope>NUCLEOTIDE SEQUENCE [LARGE SCALE GENOMIC DNA]</scope>
    <source>
        <strain evidence="3">1078</strain>
    </source>
</reference>
<evidence type="ECO:0000259" key="1">
    <source>
        <dbReference type="Pfam" id="PF21834"/>
    </source>
</evidence>
<accession>A0AAF1K615</accession>
<dbReference type="EMBL" id="CP117255">
    <property type="protein sequence ID" value="WFR96808.1"/>
    <property type="molecule type" value="Genomic_DNA"/>
</dbReference>
<gene>
    <name evidence="2" type="ORF">PR017_06740</name>
</gene>
<name>A0AAF1K615_9HYPH</name>
<dbReference type="Pfam" id="PF21834">
    <property type="entry name" value="DUF6894"/>
    <property type="match status" value="1"/>
</dbReference>
<organism evidence="2 3">
    <name type="scientific">Rhizobium tumorigenes</name>
    <dbReference type="NCBI Taxonomy" id="2041385"/>
    <lineage>
        <taxon>Bacteria</taxon>
        <taxon>Pseudomonadati</taxon>
        <taxon>Pseudomonadota</taxon>
        <taxon>Alphaproteobacteria</taxon>
        <taxon>Hyphomicrobiales</taxon>
        <taxon>Rhizobiaceae</taxon>
        <taxon>Rhizobium/Agrobacterium group</taxon>
        <taxon>Rhizobium</taxon>
    </lineage>
</organism>
<keyword evidence="3" id="KW-1185">Reference proteome</keyword>
<dbReference type="AlphaFoldDB" id="A0AAF1K615"/>
<evidence type="ECO:0000313" key="3">
    <source>
        <dbReference type="Proteomes" id="UP000249499"/>
    </source>
</evidence>
<proteinExistence type="predicted"/>
<evidence type="ECO:0000313" key="2">
    <source>
        <dbReference type="EMBL" id="WFR96808.1"/>
    </source>
</evidence>
<dbReference type="RefSeq" id="WP_111215685.1">
    <property type="nucleotide sequence ID" value="NZ_CP117255.1"/>
</dbReference>
<reference evidence="2 3" key="1">
    <citation type="journal article" date="2018" name="Sci. Rep.">
        <title>Rhizobium tumorigenes sp. nov., a novel plant tumorigenic bacterium isolated from cane gall tumors on thornless blackberry.</title>
        <authorList>
            <person name="Kuzmanovi N."/>
            <person name="Smalla K."/>
            <person name="Gronow S."/>
            <person name="PuBawska J."/>
        </authorList>
    </citation>
    <scope>NUCLEOTIDE SEQUENCE [LARGE SCALE GENOMIC DNA]</scope>
    <source>
        <strain evidence="2 3">1078</strain>
    </source>
</reference>
<dbReference type="Proteomes" id="UP000249499">
    <property type="component" value="Chromosome"/>
</dbReference>
<protein>
    <recommendedName>
        <fullName evidence="1">DUF6894 domain-containing protein</fullName>
    </recommendedName>
</protein>
<dbReference type="InterPro" id="IPR054189">
    <property type="entry name" value="DUF6894"/>
</dbReference>
<dbReference type="KEGG" id="rtu:PR017_06740"/>